<protein>
    <submittedName>
        <fullName evidence="2">Terpene synthase family protein</fullName>
    </submittedName>
</protein>
<evidence type="ECO:0000313" key="3">
    <source>
        <dbReference type="Proteomes" id="UP001291653"/>
    </source>
</evidence>
<dbReference type="SUPFAM" id="SSF48576">
    <property type="entry name" value="Terpenoid synthases"/>
    <property type="match status" value="1"/>
</dbReference>
<comment type="caution">
    <text evidence="2">The sequence shown here is derived from an EMBL/GenBank/DDBJ whole genome shotgun (WGS) entry which is preliminary data.</text>
</comment>
<gene>
    <name evidence="2" type="ORF">SYYSPA8_31605</name>
</gene>
<dbReference type="Pfam" id="PF19086">
    <property type="entry name" value="Terpene_syn_C_2"/>
    <property type="match status" value="1"/>
</dbReference>
<dbReference type="Gene3D" id="1.10.600.10">
    <property type="entry name" value="Farnesyl Diphosphate Synthase"/>
    <property type="match status" value="1"/>
</dbReference>
<accession>A0ABQ5P8M6</accession>
<name>A0ABQ5P8M6_9ACTN</name>
<evidence type="ECO:0000313" key="2">
    <source>
        <dbReference type="EMBL" id="GLF98940.1"/>
    </source>
</evidence>
<dbReference type="EMBL" id="BSBI01000017">
    <property type="protein sequence ID" value="GLF98940.1"/>
    <property type="molecule type" value="Genomic_DNA"/>
</dbReference>
<reference evidence="2 3" key="1">
    <citation type="submission" date="2022-10" db="EMBL/GenBank/DDBJ databases">
        <title>Draft genome sequence of Streptomyces sp. YSPA8.</title>
        <authorList>
            <person name="Moriuchi R."/>
            <person name="Dohra H."/>
            <person name="Yamamura H."/>
            <person name="Kodani S."/>
        </authorList>
    </citation>
    <scope>NUCLEOTIDE SEQUENCE [LARGE SCALE GENOMIC DNA]</scope>
    <source>
        <strain evidence="2 3">YSPA8</strain>
    </source>
</reference>
<dbReference type="SFLD" id="SFLDS00005">
    <property type="entry name" value="Isoprenoid_Synthase_Type_I"/>
    <property type="match status" value="1"/>
</dbReference>
<sequence>MNEPYRRAGGPAPTTRQERHGAWLARYGLVPDADAELYRSYALPALIELAYPGAPEAELDLLTDILGWYTILDDHFDGPAGRDLRVARTLFRRFEDIVNGHGSGGRWFAMPPAPWANGISAAWTDLCLRQSQGRGLVWNRRSARDWRDCLYTFVAETVHRSRGSVPSVVEVLMLRRHGSAVFPFLDLLERVRDAEAPSDLRVHGQWHRLRMYTAEAIALINDLFSLAREERRKSVFNTVLVLQEEHGVTRERAVEIVAERVRLLRQECEVLRTALVAEFPQCREYLESTRTLVEAVETWTRTTGRYNGPNSQFPGVSVASLV</sequence>
<dbReference type="SFLD" id="SFLDG01020">
    <property type="entry name" value="Terpene_Cyclase_Like_2"/>
    <property type="match status" value="1"/>
</dbReference>
<dbReference type="RefSeq" id="WP_323450907.1">
    <property type="nucleotide sequence ID" value="NZ_BSBI01000017.1"/>
</dbReference>
<dbReference type="InterPro" id="IPR008949">
    <property type="entry name" value="Isoprenoid_synthase_dom_sf"/>
</dbReference>
<dbReference type="Proteomes" id="UP001291653">
    <property type="component" value="Unassembled WGS sequence"/>
</dbReference>
<evidence type="ECO:0000256" key="1">
    <source>
        <dbReference type="ARBA" id="ARBA00023239"/>
    </source>
</evidence>
<organism evidence="2 3">
    <name type="scientific">Streptomyces yaizuensis</name>
    <dbReference type="NCBI Taxonomy" id="2989713"/>
    <lineage>
        <taxon>Bacteria</taxon>
        <taxon>Bacillati</taxon>
        <taxon>Actinomycetota</taxon>
        <taxon>Actinomycetes</taxon>
        <taxon>Kitasatosporales</taxon>
        <taxon>Streptomycetaceae</taxon>
        <taxon>Streptomyces</taxon>
    </lineage>
</organism>
<keyword evidence="1" id="KW-0456">Lyase</keyword>
<keyword evidence="3" id="KW-1185">Reference proteome</keyword>
<dbReference type="InterPro" id="IPR034686">
    <property type="entry name" value="Terpene_cyclase-like_2"/>
</dbReference>
<proteinExistence type="predicted"/>